<dbReference type="Gene3D" id="3.40.1090.10">
    <property type="entry name" value="Cytosolic phospholipase A2 catalytic domain"/>
    <property type="match status" value="2"/>
</dbReference>
<feature type="active site" description="Nucleophile" evidence="4">
    <location>
        <position position="45"/>
    </location>
</feature>
<dbReference type="Pfam" id="PF01734">
    <property type="entry name" value="Patatin"/>
    <property type="match status" value="1"/>
</dbReference>
<keyword evidence="5" id="KW-0472">Membrane</keyword>
<evidence type="ECO:0000256" key="5">
    <source>
        <dbReference type="SAM" id="Phobius"/>
    </source>
</evidence>
<keyword evidence="1 4" id="KW-0378">Hydrolase</keyword>
<evidence type="ECO:0000256" key="2">
    <source>
        <dbReference type="ARBA" id="ARBA00022963"/>
    </source>
</evidence>
<dbReference type="PANTHER" id="PTHR14226">
    <property type="entry name" value="NEUROPATHY TARGET ESTERASE/SWISS CHEESE D.MELANOGASTER"/>
    <property type="match status" value="1"/>
</dbReference>
<feature type="short sequence motif" description="DGA/G" evidence="4">
    <location>
        <begin position="245"/>
        <end position="247"/>
    </location>
</feature>
<keyword evidence="5" id="KW-0812">Transmembrane</keyword>
<accession>A0AAC9LML1</accession>
<dbReference type="InterPro" id="IPR016035">
    <property type="entry name" value="Acyl_Trfase/lysoPLipase"/>
</dbReference>
<evidence type="ECO:0000313" key="7">
    <source>
        <dbReference type="EMBL" id="APY00155.1"/>
    </source>
</evidence>
<dbReference type="GO" id="GO:0016787">
    <property type="term" value="F:hydrolase activity"/>
    <property type="evidence" value="ECO:0007669"/>
    <property type="project" value="UniProtKB-UniRule"/>
</dbReference>
<name>A0AAC9LML1_9FLAO</name>
<dbReference type="AlphaFoldDB" id="A0AAC9LML1"/>
<proteinExistence type="predicted"/>
<dbReference type="SUPFAM" id="SSF52151">
    <property type="entry name" value="FabD/lysophospholipase-like"/>
    <property type="match status" value="1"/>
</dbReference>
<dbReference type="InterPro" id="IPR050301">
    <property type="entry name" value="NTE"/>
</dbReference>
<dbReference type="InterPro" id="IPR002641">
    <property type="entry name" value="PNPLA_dom"/>
</dbReference>
<evidence type="ECO:0000313" key="8">
    <source>
        <dbReference type="Proteomes" id="UP000187506"/>
    </source>
</evidence>
<dbReference type="GO" id="GO:0016042">
    <property type="term" value="P:lipid catabolic process"/>
    <property type="evidence" value="ECO:0007669"/>
    <property type="project" value="UniProtKB-UniRule"/>
</dbReference>
<dbReference type="RefSeq" id="WP_076733062.1">
    <property type="nucleotide sequence ID" value="NZ_CP019352.1"/>
</dbReference>
<feature type="active site" description="Proton acceptor" evidence="4">
    <location>
        <position position="245"/>
    </location>
</feature>
<feature type="transmembrane region" description="Helical" evidence="5">
    <location>
        <begin position="111"/>
        <end position="131"/>
    </location>
</feature>
<protein>
    <recommendedName>
        <fullName evidence="6">PNPLA domain-containing protein</fullName>
    </recommendedName>
</protein>
<sequence length="435" mass="49213">MKNNQKIGLSLSGGGYRATIYHLGTLKKLKELNILDKVDIISTNSGGSITGATYGLYEHDFETFENVIRKGVKRSVIKGILTSWRFLLSFLGLMCSIAVIIYLIYSNHSWFGFGLLLLLIVLLLSFQFKIFPFSKLNERMYNRIFFNNKTLSALSPKIRFGINATNLETGRLFTFSNASMGDSVYSYPDDEDKSEPIVFKAEKFPIARAVAASTSVPFVFTPVKIDKEFFSNPDDYTRVKPRLVDGGVYDNQGAHKLTQTKSAYGSQIVIISDAGNTMPFKNTYKNTLTLLIRTSDVFMNRIKNLQMVQYLYENYTTAKREIAYQSLGWNIEDSIPKFLDGVKEGIILPQVLKHHNITETDISNKDWLNISNKVKKSINYQSIVANANTKEQLEIARNVSTNLTPLKDIEIEALINHASVLTEIQVKLYCVSLFK</sequence>
<organism evidence="7 8">
    <name type="scientific">Lacinutrix venerupis</name>
    <dbReference type="NCBI Taxonomy" id="1486034"/>
    <lineage>
        <taxon>Bacteria</taxon>
        <taxon>Pseudomonadati</taxon>
        <taxon>Bacteroidota</taxon>
        <taxon>Flavobacteriia</taxon>
        <taxon>Flavobacteriales</taxon>
        <taxon>Flavobacteriaceae</taxon>
        <taxon>Lacinutrix</taxon>
    </lineage>
</organism>
<dbReference type="PROSITE" id="PS51635">
    <property type="entry name" value="PNPLA"/>
    <property type="match status" value="1"/>
</dbReference>
<evidence type="ECO:0000256" key="3">
    <source>
        <dbReference type="ARBA" id="ARBA00023098"/>
    </source>
</evidence>
<dbReference type="EMBL" id="CP019352">
    <property type="protein sequence ID" value="APY00155.1"/>
    <property type="molecule type" value="Genomic_DNA"/>
</dbReference>
<keyword evidence="5" id="KW-1133">Transmembrane helix</keyword>
<feature type="transmembrane region" description="Helical" evidence="5">
    <location>
        <begin position="84"/>
        <end position="105"/>
    </location>
</feature>
<reference evidence="7 8" key="1">
    <citation type="submission" date="2017-01" db="EMBL/GenBank/DDBJ databases">
        <title>Complete genome of Lacinutrix venerupis DOK2-8 isolated from seawater in Dokdo.</title>
        <authorList>
            <person name="Chi W.-J."/>
            <person name="Kim J.H."/>
        </authorList>
    </citation>
    <scope>NUCLEOTIDE SEQUENCE [LARGE SCALE GENOMIC DNA]</scope>
    <source>
        <strain evidence="7 8">DOK2-8</strain>
    </source>
</reference>
<comment type="caution">
    <text evidence="4">Lacks conserved residue(s) required for the propagation of feature annotation.</text>
</comment>
<gene>
    <name evidence="7" type="ORF">BWR22_07460</name>
</gene>
<evidence type="ECO:0000259" key="6">
    <source>
        <dbReference type="PROSITE" id="PS51635"/>
    </source>
</evidence>
<dbReference type="Proteomes" id="UP000187506">
    <property type="component" value="Chromosome"/>
</dbReference>
<keyword evidence="2 4" id="KW-0442">Lipid degradation</keyword>
<evidence type="ECO:0000256" key="4">
    <source>
        <dbReference type="PROSITE-ProRule" id="PRU01161"/>
    </source>
</evidence>
<keyword evidence="3 4" id="KW-0443">Lipid metabolism</keyword>
<keyword evidence="8" id="KW-1185">Reference proteome</keyword>
<evidence type="ECO:0000256" key="1">
    <source>
        <dbReference type="ARBA" id="ARBA00022801"/>
    </source>
</evidence>
<dbReference type="KEGG" id="lvn:BWR22_07460"/>
<dbReference type="PANTHER" id="PTHR14226:SF29">
    <property type="entry name" value="NEUROPATHY TARGET ESTERASE SWS"/>
    <property type="match status" value="1"/>
</dbReference>
<feature type="domain" description="PNPLA" evidence="6">
    <location>
        <begin position="10"/>
        <end position="258"/>
    </location>
</feature>